<organism evidence="1 2">
    <name type="scientific">Owenia fusiformis</name>
    <name type="common">Polychaete worm</name>
    <dbReference type="NCBI Taxonomy" id="6347"/>
    <lineage>
        <taxon>Eukaryota</taxon>
        <taxon>Metazoa</taxon>
        <taxon>Spiralia</taxon>
        <taxon>Lophotrochozoa</taxon>
        <taxon>Annelida</taxon>
        <taxon>Polychaeta</taxon>
        <taxon>Sedentaria</taxon>
        <taxon>Canalipalpata</taxon>
        <taxon>Sabellida</taxon>
        <taxon>Oweniida</taxon>
        <taxon>Oweniidae</taxon>
        <taxon>Owenia</taxon>
    </lineage>
</organism>
<protein>
    <submittedName>
        <fullName evidence="1">Uncharacterized protein</fullName>
    </submittedName>
</protein>
<comment type="caution">
    <text evidence="1">The sequence shown here is derived from an EMBL/GenBank/DDBJ whole genome shotgun (WGS) entry which is preliminary data.</text>
</comment>
<evidence type="ECO:0000313" key="2">
    <source>
        <dbReference type="Proteomes" id="UP000749559"/>
    </source>
</evidence>
<feature type="non-terminal residue" evidence="1">
    <location>
        <position position="1"/>
    </location>
</feature>
<accession>A0A8S4Q5X8</accession>
<reference evidence="1" key="1">
    <citation type="submission" date="2022-03" db="EMBL/GenBank/DDBJ databases">
        <authorList>
            <person name="Martin C."/>
        </authorList>
    </citation>
    <scope>NUCLEOTIDE SEQUENCE</scope>
</reference>
<dbReference type="Proteomes" id="UP000749559">
    <property type="component" value="Unassembled WGS sequence"/>
</dbReference>
<dbReference type="EMBL" id="CAIIXF020000012">
    <property type="protein sequence ID" value="CAH1801957.1"/>
    <property type="molecule type" value="Genomic_DNA"/>
</dbReference>
<dbReference type="AlphaFoldDB" id="A0A8S4Q5X8"/>
<evidence type="ECO:0000313" key="1">
    <source>
        <dbReference type="EMBL" id="CAH1801957.1"/>
    </source>
</evidence>
<proteinExistence type="predicted"/>
<keyword evidence="2" id="KW-1185">Reference proteome</keyword>
<gene>
    <name evidence="1" type="ORF">OFUS_LOCUS25686</name>
</gene>
<sequence length="107" mass="11915">VRMVKNCMILKEILARGGGGFARTPSPPPPGYGPASYEVKFIPSELMTIRDLFLIILDPRDIIFCGKIVHSSRGSWPFVMTDHVCPNKNGRISKSVNQSIMTQLLKK</sequence>
<name>A0A8S4Q5X8_OWEFU</name>